<dbReference type="InterPro" id="IPR019779">
    <property type="entry name" value="GalP_UDPtransf1_His-AS"/>
</dbReference>
<dbReference type="CDD" id="cd00608">
    <property type="entry name" value="GalT"/>
    <property type="match status" value="1"/>
</dbReference>
<comment type="catalytic activity">
    <reaction evidence="1 12">
        <text>alpha-D-galactose 1-phosphate + UDP-alpha-D-glucose = alpha-D-glucose 1-phosphate + UDP-alpha-D-galactose</text>
        <dbReference type="Rhea" id="RHEA:13989"/>
        <dbReference type="ChEBI" id="CHEBI:58336"/>
        <dbReference type="ChEBI" id="CHEBI:58601"/>
        <dbReference type="ChEBI" id="CHEBI:58885"/>
        <dbReference type="ChEBI" id="CHEBI:66914"/>
        <dbReference type="EC" id="2.7.7.12"/>
    </reaction>
</comment>
<keyword evidence="7 12" id="KW-0479">Metal-binding</keyword>
<sequence>MQETGFNIAEHGHRRYNPLLDQWILVSPHRIDRPWAGQVEPNCEPFPELDPLNPLLPGAIRGGGIKNPDYESVYVFTNDFPAMKPDFPAPAYSPDPLFTMSLARGTCKVICYSPKSNTTIGIMSIQDIFNIINVWINELVQLGEKFEWVQIFENKGEIMGCSNPHPHGQIWACNFLPTIPYTKNKCQKKYFEKYGRPMLMDYARKEIEKQERIVVLNDDWVVLVPFWASWPYETMILPRTHIRRMYDLNHDQKISLADILRKINIKYDNLFKTIFPFSMGWHGAPTGKYKAEKMDHWVFHGIFYPPLLRSATVKKFMVGFEMLAETQRDITPERAAELLREQSDTHFVLTQSQETDKPKP</sequence>
<dbReference type="PANTHER" id="PTHR11943">
    <property type="entry name" value="GALACTOSE-1-PHOSPHATE URIDYLYLTRANSFERASE"/>
    <property type="match status" value="1"/>
</dbReference>
<reference evidence="15 16" key="1">
    <citation type="submission" date="2022-12" db="EMBL/GenBank/DDBJ databases">
        <title>Chromosome-level genome assembly of true bugs.</title>
        <authorList>
            <person name="Ma L."/>
            <person name="Li H."/>
        </authorList>
    </citation>
    <scope>NUCLEOTIDE SEQUENCE [LARGE SCALE GENOMIC DNA]</scope>
    <source>
        <strain evidence="15">Lab_2022b</strain>
    </source>
</reference>
<dbReference type="AlphaFoldDB" id="A0AAW1D669"/>
<evidence type="ECO:0000256" key="4">
    <source>
        <dbReference type="ARBA" id="ARBA00010951"/>
    </source>
</evidence>
<keyword evidence="8" id="KW-0862">Zinc</keyword>
<evidence type="ECO:0000256" key="8">
    <source>
        <dbReference type="ARBA" id="ARBA00022833"/>
    </source>
</evidence>
<dbReference type="Proteomes" id="UP001461498">
    <property type="component" value="Unassembled WGS sequence"/>
</dbReference>
<evidence type="ECO:0000256" key="11">
    <source>
        <dbReference type="PIRSR" id="PIRSR000808-1"/>
    </source>
</evidence>
<keyword evidence="10 12" id="KW-0119">Carbohydrate metabolism</keyword>
<keyword evidence="16" id="KW-1185">Reference proteome</keyword>
<dbReference type="Pfam" id="PF02744">
    <property type="entry name" value="GalP_UDP_tr_C"/>
    <property type="match status" value="1"/>
</dbReference>
<dbReference type="GO" id="GO:0008270">
    <property type="term" value="F:zinc ion binding"/>
    <property type="evidence" value="ECO:0007669"/>
    <property type="project" value="InterPro"/>
</dbReference>
<evidence type="ECO:0000256" key="12">
    <source>
        <dbReference type="RuleBase" id="RU000506"/>
    </source>
</evidence>
<evidence type="ECO:0000256" key="6">
    <source>
        <dbReference type="ARBA" id="ARBA00022695"/>
    </source>
</evidence>
<evidence type="ECO:0000256" key="3">
    <source>
        <dbReference type="ARBA" id="ARBA00004947"/>
    </source>
</evidence>
<dbReference type="EMBL" id="JAPXFL010000006">
    <property type="protein sequence ID" value="KAK9505700.1"/>
    <property type="molecule type" value="Genomic_DNA"/>
</dbReference>
<evidence type="ECO:0000256" key="5">
    <source>
        <dbReference type="ARBA" id="ARBA00022679"/>
    </source>
</evidence>
<evidence type="ECO:0000313" key="15">
    <source>
        <dbReference type="EMBL" id="KAK9505700.1"/>
    </source>
</evidence>
<feature type="domain" description="Galactose-1-phosphate uridyl transferase C-terminal" evidence="14">
    <location>
        <begin position="185"/>
        <end position="348"/>
    </location>
</feature>
<dbReference type="NCBIfam" id="TIGR00209">
    <property type="entry name" value="galT_1"/>
    <property type="match status" value="1"/>
</dbReference>
<comment type="pathway">
    <text evidence="3 12">Carbohydrate metabolism; galactose metabolism.</text>
</comment>
<dbReference type="InterPro" id="IPR005850">
    <property type="entry name" value="GalP_Utransf_C"/>
</dbReference>
<evidence type="ECO:0000256" key="2">
    <source>
        <dbReference type="ARBA" id="ARBA00001947"/>
    </source>
</evidence>
<dbReference type="FunFam" id="3.30.428.10:FF:000001">
    <property type="entry name" value="Galactose-1-phosphate uridylyltransferase"/>
    <property type="match status" value="1"/>
</dbReference>
<keyword evidence="6 12" id="KW-0548">Nucleotidyltransferase</keyword>
<comment type="similarity">
    <text evidence="4 12">Belongs to the galactose-1-phosphate uridylyltransferase type 1 family.</text>
</comment>
<dbReference type="PIRSF" id="PIRSF000808">
    <property type="entry name" value="GalT"/>
    <property type="match status" value="1"/>
</dbReference>
<evidence type="ECO:0000259" key="14">
    <source>
        <dbReference type="Pfam" id="PF02744"/>
    </source>
</evidence>
<dbReference type="PANTHER" id="PTHR11943:SF1">
    <property type="entry name" value="GALACTOSE-1-PHOSPHATE URIDYLYLTRANSFERASE"/>
    <property type="match status" value="1"/>
</dbReference>
<comment type="caution">
    <text evidence="15">The sequence shown here is derived from an EMBL/GenBank/DDBJ whole genome shotgun (WGS) entry which is preliminary data.</text>
</comment>
<comment type="cofactor">
    <cofactor evidence="2">
        <name>Zn(2+)</name>
        <dbReference type="ChEBI" id="CHEBI:29105"/>
    </cofactor>
</comment>
<gene>
    <name evidence="15" type="ORF">O3M35_009691</name>
</gene>
<dbReference type="EC" id="2.7.7.12" evidence="12"/>
<dbReference type="InterPro" id="IPR005849">
    <property type="entry name" value="GalP_Utransf_N"/>
</dbReference>
<protein>
    <recommendedName>
        <fullName evidence="12">Galactose-1-phosphate uridylyltransferase</fullName>
        <ecNumber evidence="12">2.7.7.12</ecNumber>
    </recommendedName>
</protein>
<evidence type="ECO:0000256" key="9">
    <source>
        <dbReference type="ARBA" id="ARBA00023144"/>
    </source>
</evidence>
<dbReference type="Gene3D" id="3.30.428.10">
    <property type="entry name" value="HIT-like"/>
    <property type="match status" value="2"/>
</dbReference>
<accession>A0AAW1D669</accession>
<evidence type="ECO:0000313" key="16">
    <source>
        <dbReference type="Proteomes" id="UP001461498"/>
    </source>
</evidence>
<dbReference type="GO" id="GO:0005737">
    <property type="term" value="C:cytoplasm"/>
    <property type="evidence" value="ECO:0007669"/>
    <property type="project" value="TreeGrafter"/>
</dbReference>
<evidence type="ECO:0000256" key="10">
    <source>
        <dbReference type="ARBA" id="ARBA00023277"/>
    </source>
</evidence>
<evidence type="ECO:0000259" key="13">
    <source>
        <dbReference type="Pfam" id="PF01087"/>
    </source>
</evidence>
<name>A0AAW1D669_9HEMI</name>
<dbReference type="InterPro" id="IPR036265">
    <property type="entry name" value="HIT-like_sf"/>
</dbReference>
<evidence type="ECO:0000256" key="1">
    <source>
        <dbReference type="ARBA" id="ARBA00001107"/>
    </source>
</evidence>
<dbReference type="PROSITE" id="PS00117">
    <property type="entry name" value="GAL_P_UDP_TRANSF_I"/>
    <property type="match status" value="1"/>
</dbReference>
<dbReference type="NCBIfam" id="NF008724">
    <property type="entry name" value="PRK11720.1"/>
    <property type="match status" value="1"/>
</dbReference>
<feature type="domain" description="Galactose-1-phosphate uridyl transferase N-terminal" evidence="13">
    <location>
        <begin position="9"/>
        <end position="177"/>
    </location>
</feature>
<dbReference type="InterPro" id="IPR018247">
    <property type="entry name" value="EF_Hand_1_Ca_BS"/>
</dbReference>
<organism evidence="15 16">
    <name type="scientific">Rhynocoris fuscipes</name>
    <dbReference type="NCBI Taxonomy" id="488301"/>
    <lineage>
        <taxon>Eukaryota</taxon>
        <taxon>Metazoa</taxon>
        <taxon>Ecdysozoa</taxon>
        <taxon>Arthropoda</taxon>
        <taxon>Hexapoda</taxon>
        <taxon>Insecta</taxon>
        <taxon>Pterygota</taxon>
        <taxon>Neoptera</taxon>
        <taxon>Paraneoptera</taxon>
        <taxon>Hemiptera</taxon>
        <taxon>Heteroptera</taxon>
        <taxon>Panheteroptera</taxon>
        <taxon>Cimicomorpha</taxon>
        <taxon>Reduviidae</taxon>
        <taxon>Harpactorinae</taxon>
        <taxon>Harpactorini</taxon>
        <taxon>Rhynocoris</taxon>
    </lineage>
</organism>
<proteinExistence type="inferred from homology"/>
<feature type="active site" description="Tele-UMP-histidine intermediate" evidence="11">
    <location>
        <position position="167"/>
    </location>
</feature>
<dbReference type="GO" id="GO:0033499">
    <property type="term" value="P:galactose catabolic process via UDP-galactose, Leloir pathway"/>
    <property type="evidence" value="ECO:0007669"/>
    <property type="project" value="TreeGrafter"/>
</dbReference>
<dbReference type="GO" id="GO:0008108">
    <property type="term" value="F:UDP-glucose:hexose-1-phosphate uridylyltransferase activity"/>
    <property type="evidence" value="ECO:0007669"/>
    <property type="project" value="UniProtKB-EC"/>
</dbReference>
<dbReference type="InterPro" id="IPR001937">
    <property type="entry name" value="GalP_UDPtransf1"/>
</dbReference>
<dbReference type="SUPFAM" id="SSF54197">
    <property type="entry name" value="HIT-like"/>
    <property type="match status" value="2"/>
</dbReference>
<keyword evidence="5 12" id="KW-0808">Transferase</keyword>
<dbReference type="PROSITE" id="PS00018">
    <property type="entry name" value="EF_HAND_1"/>
    <property type="match status" value="1"/>
</dbReference>
<dbReference type="Pfam" id="PF01087">
    <property type="entry name" value="GalP_UDP_transf"/>
    <property type="match status" value="1"/>
</dbReference>
<evidence type="ECO:0000256" key="7">
    <source>
        <dbReference type="ARBA" id="ARBA00022723"/>
    </source>
</evidence>
<keyword evidence="9 12" id="KW-0299">Galactose metabolism</keyword>